<dbReference type="InterPro" id="IPR025476">
    <property type="entry name" value="Helitron_helicase-like"/>
</dbReference>
<reference evidence="4" key="1">
    <citation type="journal article" date="2023" name="Insect Mol. Biol.">
        <title>Genome sequencing provides insights into the evolution of gene families encoding plant cell wall-degrading enzymes in longhorned beetles.</title>
        <authorList>
            <person name="Shin N.R."/>
            <person name="Okamura Y."/>
            <person name="Kirsch R."/>
            <person name="Pauchet Y."/>
        </authorList>
    </citation>
    <scope>NUCLEOTIDE SEQUENCE</scope>
    <source>
        <strain evidence="4">MMC_N1</strain>
    </source>
</reference>
<dbReference type="InterPro" id="IPR027417">
    <property type="entry name" value="P-loop_NTPase"/>
</dbReference>
<dbReference type="PANTHER" id="PTHR10492:SF57">
    <property type="entry name" value="ATP-DEPENDENT DNA HELICASE"/>
    <property type="match status" value="1"/>
</dbReference>
<dbReference type="Pfam" id="PF14214">
    <property type="entry name" value="Helitron_like_N"/>
    <property type="match status" value="1"/>
</dbReference>
<dbReference type="EMBL" id="JAPWTJ010000032">
    <property type="protein sequence ID" value="KAJ8984535.1"/>
    <property type="molecule type" value="Genomic_DNA"/>
</dbReference>
<keyword evidence="1" id="KW-0067">ATP-binding</keyword>
<evidence type="ECO:0000259" key="3">
    <source>
        <dbReference type="Pfam" id="PF14214"/>
    </source>
</evidence>
<comment type="catalytic activity">
    <reaction evidence="1">
        <text>ATP + H2O = ADP + phosphate + H(+)</text>
        <dbReference type="Rhea" id="RHEA:13065"/>
        <dbReference type="ChEBI" id="CHEBI:15377"/>
        <dbReference type="ChEBI" id="CHEBI:15378"/>
        <dbReference type="ChEBI" id="CHEBI:30616"/>
        <dbReference type="ChEBI" id="CHEBI:43474"/>
        <dbReference type="ChEBI" id="CHEBI:456216"/>
        <dbReference type="EC" id="5.6.2.3"/>
    </reaction>
</comment>
<gene>
    <name evidence="4" type="ORF">NQ317_006821</name>
</gene>
<proteinExistence type="inferred from homology"/>
<evidence type="ECO:0000256" key="1">
    <source>
        <dbReference type="RuleBase" id="RU363044"/>
    </source>
</evidence>
<name>A0ABQ9K1Q6_9CUCU</name>
<evidence type="ECO:0000259" key="2">
    <source>
        <dbReference type="Pfam" id="PF05970"/>
    </source>
</evidence>
<keyword evidence="1" id="KW-0347">Helicase</keyword>
<dbReference type="Pfam" id="PF05970">
    <property type="entry name" value="PIF1"/>
    <property type="match status" value="1"/>
</dbReference>
<keyword evidence="1" id="KW-0227">DNA damage</keyword>
<dbReference type="Proteomes" id="UP001162164">
    <property type="component" value="Unassembled WGS sequence"/>
</dbReference>
<feature type="domain" description="Helitron helicase-like" evidence="3">
    <location>
        <begin position="1"/>
        <end position="71"/>
    </location>
</feature>
<evidence type="ECO:0000313" key="4">
    <source>
        <dbReference type="EMBL" id="KAJ8984535.1"/>
    </source>
</evidence>
<keyword evidence="5" id="KW-1185">Reference proteome</keyword>
<comment type="caution">
    <text evidence="4">The sequence shown here is derived from an EMBL/GenBank/DDBJ whole genome shotgun (WGS) entry which is preliminary data.</text>
</comment>
<comment type="similarity">
    <text evidence="1">Belongs to the helicase family.</text>
</comment>
<keyword evidence="1" id="KW-0378">Hydrolase</keyword>
<sequence>MTCNPKWTEITENIPRGHQPNDHPMMVARIFKAKYDEMLRDLIEAQVFGTVKANLAVIEFQKRGLPHAHILTTLQQNIVDPVIIDTLISAEIPDRQTEPELYEIVVRNMVHGPCGANFNPNAPCCQDGACSKGYPKTFLNETVVQENGHISYRRRDDGKTITVRVNRRDCELDNRWIVPYNRYTLLKYNCHINVECVSSTNSVKYLYKYFFKSVDMALVRIAVNDRDQVNYDEIETFLNARYLAPPEASWHILQFPMSHNTHTVYRLCVHLPERQVVRFQPGFEQQALDRHETTPLTAWFNLNRIDIQARQYLYTEIPLHYVWQQAQRRWTQRRRGGDKIVVRLYNVNGRNQELYCLRLLLLHVRGAQNYEDLRTVEGNICETFAQASVADAPIDVQQEHNEGIALRNQLNAEQLPLFELILNAVHNNNEPNRLFFINAAAGAGKSFIFRTLITVLRGENVTTLALAPTGIAASLLKDGRTIHSRFRLPLDINETTTTGVTPRSQSGQIIRAAKLVVIDEISMVTRTILGIINAALKDICNDNRPFANKVVVVAGDFRQTLPIVINGNRATIVDECVKHTLQVHNFAQHNLLRNIRADANQQEFCFNIGSSK</sequence>
<feature type="domain" description="DNA helicase Pif1-like DEAD-box helicase" evidence="2">
    <location>
        <begin position="409"/>
        <end position="600"/>
    </location>
</feature>
<accession>A0ABQ9K1Q6</accession>
<dbReference type="Gene3D" id="3.40.50.300">
    <property type="entry name" value="P-loop containing nucleotide triphosphate hydrolases"/>
    <property type="match status" value="1"/>
</dbReference>
<keyword evidence="1" id="KW-0233">DNA recombination</keyword>
<dbReference type="PANTHER" id="PTHR10492">
    <property type="match status" value="1"/>
</dbReference>
<organism evidence="4 5">
    <name type="scientific">Molorchus minor</name>
    <dbReference type="NCBI Taxonomy" id="1323400"/>
    <lineage>
        <taxon>Eukaryota</taxon>
        <taxon>Metazoa</taxon>
        <taxon>Ecdysozoa</taxon>
        <taxon>Arthropoda</taxon>
        <taxon>Hexapoda</taxon>
        <taxon>Insecta</taxon>
        <taxon>Pterygota</taxon>
        <taxon>Neoptera</taxon>
        <taxon>Endopterygota</taxon>
        <taxon>Coleoptera</taxon>
        <taxon>Polyphaga</taxon>
        <taxon>Cucujiformia</taxon>
        <taxon>Chrysomeloidea</taxon>
        <taxon>Cerambycidae</taxon>
        <taxon>Lamiinae</taxon>
        <taxon>Monochamini</taxon>
        <taxon>Molorchus</taxon>
    </lineage>
</organism>
<dbReference type="EC" id="5.6.2.3" evidence="1"/>
<evidence type="ECO:0000313" key="5">
    <source>
        <dbReference type="Proteomes" id="UP001162164"/>
    </source>
</evidence>
<protein>
    <recommendedName>
        <fullName evidence="1">ATP-dependent DNA helicase</fullName>
        <ecNumber evidence="1">5.6.2.3</ecNumber>
    </recommendedName>
</protein>
<keyword evidence="1" id="KW-0547">Nucleotide-binding</keyword>
<dbReference type="SUPFAM" id="SSF52540">
    <property type="entry name" value="P-loop containing nucleoside triphosphate hydrolases"/>
    <property type="match status" value="1"/>
</dbReference>
<keyword evidence="1" id="KW-0234">DNA repair</keyword>
<comment type="cofactor">
    <cofactor evidence="1">
        <name>Mg(2+)</name>
        <dbReference type="ChEBI" id="CHEBI:18420"/>
    </cofactor>
</comment>
<dbReference type="InterPro" id="IPR010285">
    <property type="entry name" value="DNA_helicase_pif1-like_DEAD"/>
</dbReference>